<proteinExistence type="predicted"/>
<keyword evidence="2" id="KW-1185">Reference proteome</keyword>
<protein>
    <submittedName>
        <fullName evidence="1">Uncharacterized protein</fullName>
    </submittedName>
</protein>
<comment type="caution">
    <text evidence="1">The sequence shown here is derived from an EMBL/GenBank/DDBJ whole genome shotgun (WGS) entry which is preliminary data.</text>
</comment>
<name>A0AAD4USX2_PRUDU</name>
<sequence length="72" mass="8284">MKSGNKGPKNSSIDEKVAWPTHRIEKRYERSNLIKCHPRESPGFHLPDNKENECKDQTSVLQDLQAVIQRVA</sequence>
<evidence type="ECO:0000313" key="1">
    <source>
        <dbReference type="EMBL" id="KAI5311509.1"/>
    </source>
</evidence>
<geneLocation type="mitochondrion" evidence="1"/>
<dbReference type="EMBL" id="JAJFAZ020000010">
    <property type="protein sequence ID" value="KAI5311509.1"/>
    <property type="molecule type" value="Genomic_DNA"/>
</dbReference>
<evidence type="ECO:0000313" key="2">
    <source>
        <dbReference type="Proteomes" id="UP001054821"/>
    </source>
</evidence>
<reference evidence="1 2" key="1">
    <citation type="journal article" date="2022" name="G3 (Bethesda)">
        <title>Whole-genome sequence and methylome profiling of the almond [Prunus dulcis (Mill.) D.A. Webb] cultivar 'Nonpareil'.</title>
        <authorList>
            <person name="D'Amico-Willman K.M."/>
            <person name="Ouma W.Z."/>
            <person name="Meulia T."/>
            <person name="Sideli G.M."/>
            <person name="Gradziel T.M."/>
            <person name="Fresnedo-Ramirez J."/>
        </authorList>
    </citation>
    <scope>NUCLEOTIDE SEQUENCE [LARGE SCALE GENOMIC DNA]</scope>
    <source>
        <strain evidence="1">Clone GOH B32 T37-40</strain>
    </source>
</reference>
<keyword evidence="1" id="KW-0496">Mitochondrion</keyword>
<organism evidence="1 2">
    <name type="scientific">Prunus dulcis</name>
    <name type="common">Almond</name>
    <name type="synonym">Amygdalus dulcis</name>
    <dbReference type="NCBI Taxonomy" id="3755"/>
    <lineage>
        <taxon>Eukaryota</taxon>
        <taxon>Viridiplantae</taxon>
        <taxon>Streptophyta</taxon>
        <taxon>Embryophyta</taxon>
        <taxon>Tracheophyta</taxon>
        <taxon>Spermatophyta</taxon>
        <taxon>Magnoliopsida</taxon>
        <taxon>eudicotyledons</taxon>
        <taxon>Gunneridae</taxon>
        <taxon>Pentapetalae</taxon>
        <taxon>rosids</taxon>
        <taxon>fabids</taxon>
        <taxon>Rosales</taxon>
        <taxon>Rosaceae</taxon>
        <taxon>Amygdaloideae</taxon>
        <taxon>Amygdaleae</taxon>
        <taxon>Prunus</taxon>
    </lineage>
</organism>
<gene>
    <name evidence="1" type="ORF">L3X38_000235</name>
</gene>
<dbReference type="AlphaFoldDB" id="A0AAD4USX2"/>
<accession>A0AAD4USX2</accession>
<dbReference type="Proteomes" id="UP001054821">
    <property type="component" value="Mitochondrion MT"/>
</dbReference>